<feature type="region of interest" description="Disordered" evidence="1">
    <location>
        <begin position="1640"/>
        <end position="1671"/>
    </location>
</feature>
<evidence type="ECO:0000313" key="3">
    <source>
        <dbReference type="Proteomes" id="UP001642540"/>
    </source>
</evidence>
<proteinExistence type="predicted"/>
<feature type="region of interest" description="Disordered" evidence="1">
    <location>
        <begin position="226"/>
        <end position="251"/>
    </location>
</feature>
<sequence length="1971" mass="218435">MRWLPKFLFGNPFQLSLLTFILFPSVFGGFTLPSPTTVKKISERERDLLSLIEEQAIKLDVTKFQEDPILIQAHPEVRYIDSKRNHQVFTRKSEGDGKLAIVLSSKDTANWAIPTPRGGKKRQFILLRKALSQVDTDSEAGVPYYASFVYIRNRLDSDNETFTNEFMIHEVPSVAEWDIWEERSTKFYAGWETCDFTLYFTCSSLQAMASDAAKAIVDADQKHLKKRRRRSIDDGNNSPDQNKIDDDDDEEKLEPLLPIQSLDGHDPNESNDLYLDLDFHRSDEVEYAPKNISSRSRRSVDTPHHRVKRYGWPEPLPDAGDDDDDLQNLGTTGPSPMGRLMGSSSAPAPPEAPPVGENLEEIMKDFIGSSTGDNVNVKLAITVLTGMLAPEGVLGSILDGNSKFNGSDDDEIPQLIKKVMTCPYLTTVKTYLGPSAPILDRLIEVVGTGADIVSGMPELSGNAGHELRLAVASVAESMGVGGLFEQIGLGNVLENMKKGDDDGLGGGGKLSAWNNFGNIDEAVELLIKKQGMHTQTALLAALGENLAVEAANMGKRGLYAGWRLGSDSVGGAGLNAGSQMGIGFGKDGVANNAGQVLGILYPGAGSKKQFFFPKSSMHVANFVTDGGRSFHGYYRPGLPGRVGGFFPDIENSTLNFTEQRGKMIPDGFRARDNNDGIIGHLLSGNRFVPEGINKRGVFDPSCNVAKEKLWIPEITSSDAPSKPGVTQDNPPKQVLYGVLFPGIEQSPHVFISEGESLTGFFVPDDDDDHPQFAQTPHGVFTPSLPGGHAIFSAEAPEELENIKEIHGVFMPDAMQLAGGIGGRISLIEGSTGKYSFVANRPAIDFMYVQGNPEVKNVWNIHLSKNEWKYKPHSIPPVPPPPPPKTAKKSTNSASNGVQGRSLLKKKEEKTEDGEDKVYGVKLTTKKNSVFLPLSVPISGTIVLMDLKDTKVSYGALVISLTVERPDTPFKVEVIKEAKAGVKKADKPVLALFKPKEYPKEDAIVGFYNPNKNFFRPSNGTAAPHFWSSEENVWIPVELKPRARALVLNPMDILSPLAKKPKGIRTKKKTRVFGKKRRRREADYEVIEGEEIAEIAEGDDLIPGVPTQAVRSPPKLKNYLFGPFYDESIPEMTEHMIDNLVHEYTPGVFYVDEGSPSPIFVGDGGTQAIIEKEDGTVVEGFLFPHKGDKPARFVKEAVNENGEEDFDTDAGDEDGKGRENEIIVGKMGTLEWSQGKLNGFFQATVNGTMVQLGPNSEWIAGWLQTDLGDLQPQEMPSSANLPFSVFKRTRREMKYALVDIGGGFKGVVIEGPEALSDPNNPIFQQYLHYRAHRNGDVNPWGNTFIMDPIGKIGEQPGFVRNSFDFENGAFSPLLKGFSLNNWEYMRAAELQSRNVELEGLKVNDRWNIASMLDFRAFLFNKYGCKTAKSSEGDTLLIMTPLAAEPFINLKSNSVPRKTWLSLITRSGDKLVIPKVEGIAGWFAAQFGIDIDSVLPFLREAGTPMPKVQIKGKGSSKGGQEPSDWKLSAPFEKWGDQYSCDEIELDDLQIAQVISATAHEGLNEEVGSVTGMDLGFRLMQSYGQAVNYTDIGYTLVANVRRKQEESKKGTGPQVKSTDLMGSMITKVAKTAGKLLQLNTKMAEPEPPKTVVKEEPKKKSSIRKSKKKSRQAGRMIANLLPNRDEKRHSGSIRGWKTQFRALIPNITLSYSGIIFYGLGNCEQKELPDINLWKSGEPLKVIKYYLKVLRTDCMENAFDKITDLVNSGILVIFGNDAFFRIPIHHKLVRQPRLTPQEMKQLSLAFEFHAFTKTYHILRTERNFPVNGTLQESHGIISRSGGFLTELTYYILGKVRRFSPEHSVRITRNLLRTLRTVLTKLQQDALALAPCETCTLDKALTEGDKFRIVSLIQFVIHGLGPFEKDRRELKPLFDEFVKVNEVALKQRVKEFERQFPNPKETTEQVAQRQVEEISNM</sequence>
<reference evidence="2 3" key="1">
    <citation type="submission" date="2024-08" db="EMBL/GenBank/DDBJ databases">
        <authorList>
            <person name="Cucini C."/>
            <person name="Frati F."/>
        </authorList>
    </citation>
    <scope>NUCLEOTIDE SEQUENCE [LARGE SCALE GENOMIC DNA]</scope>
</reference>
<comment type="caution">
    <text evidence="2">The sequence shown here is derived from an EMBL/GenBank/DDBJ whole genome shotgun (WGS) entry which is preliminary data.</text>
</comment>
<feature type="compositionally biased region" description="Pro residues" evidence="1">
    <location>
        <begin position="873"/>
        <end position="884"/>
    </location>
</feature>
<feature type="compositionally biased region" description="Polar residues" evidence="1">
    <location>
        <begin position="888"/>
        <end position="898"/>
    </location>
</feature>
<gene>
    <name evidence="2" type="ORF">ODALV1_LOCUS19264</name>
</gene>
<feature type="compositionally biased region" description="Basic residues" evidence="1">
    <location>
        <begin position="1656"/>
        <end position="1668"/>
    </location>
</feature>
<name>A0ABP1R6Z3_9HEXA</name>
<evidence type="ECO:0000313" key="2">
    <source>
        <dbReference type="EMBL" id="CAL8121194.1"/>
    </source>
</evidence>
<protein>
    <submittedName>
        <fullName evidence="2">Uncharacterized protein</fullName>
    </submittedName>
</protein>
<keyword evidence="3" id="KW-1185">Reference proteome</keyword>
<evidence type="ECO:0000256" key="1">
    <source>
        <dbReference type="SAM" id="MobiDB-lite"/>
    </source>
</evidence>
<feature type="region of interest" description="Disordered" evidence="1">
    <location>
        <begin position="871"/>
        <end position="915"/>
    </location>
</feature>
<accession>A0ABP1R6Z3</accession>
<feature type="region of interest" description="Disordered" evidence="1">
    <location>
        <begin position="288"/>
        <end position="355"/>
    </location>
</feature>
<dbReference type="Proteomes" id="UP001642540">
    <property type="component" value="Unassembled WGS sequence"/>
</dbReference>
<dbReference type="EMBL" id="CAXLJM020000065">
    <property type="protein sequence ID" value="CAL8121194.1"/>
    <property type="molecule type" value="Genomic_DNA"/>
</dbReference>
<feature type="compositionally biased region" description="Basic and acidic residues" evidence="1">
    <location>
        <begin position="1640"/>
        <end position="1655"/>
    </location>
</feature>
<organism evidence="2 3">
    <name type="scientific">Orchesella dallaii</name>
    <dbReference type="NCBI Taxonomy" id="48710"/>
    <lineage>
        <taxon>Eukaryota</taxon>
        <taxon>Metazoa</taxon>
        <taxon>Ecdysozoa</taxon>
        <taxon>Arthropoda</taxon>
        <taxon>Hexapoda</taxon>
        <taxon>Collembola</taxon>
        <taxon>Entomobryomorpha</taxon>
        <taxon>Entomobryoidea</taxon>
        <taxon>Orchesellidae</taxon>
        <taxon>Orchesellinae</taxon>
        <taxon>Orchesella</taxon>
    </lineage>
</organism>